<dbReference type="SUPFAM" id="SSF56672">
    <property type="entry name" value="DNA/RNA polymerases"/>
    <property type="match status" value="1"/>
</dbReference>
<gene>
    <name evidence="1" type="ordered locus">Deipe_4165</name>
</gene>
<dbReference type="EMBL" id="CP003383">
    <property type="protein sequence ID" value="AFZ69532.1"/>
    <property type="molecule type" value="Genomic_DNA"/>
</dbReference>
<evidence type="ECO:0000313" key="2">
    <source>
        <dbReference type="Proteomes" id="UP000010467"/>
    </source>
</evidence>
<keyword evidence="2" id="KW-1185">Reference proteome</keyword>
<protein>
    <submittedName>
        <fullName evidence="1">Uncharacterized protein</fullName>
    </submittedName>
</protein>
<reference evidence="2" key="1">
    <citation type="submission" date="2012-03" db="EMBL/GenBank/DDBJ databases">
        <title>Complete sequence of plasmid 1 of Deinococcus peraridilitoris DSM 19664.</title>
        <authorList>
            <person name="Lucas S."/>
            <person name="Copeland A."/>
            <person name="Lapidus A."/>
            <person name="Glavina del Rio T."/>
            <person name="Dalin E."/>
            <person name="Tice H."/>
            <person name="Bruce D."/>
            <person name="Goodwin L."/>
            <person name="Pitluck S."/>
            <person name="Peters L."/>
            <person name="Mikhailova N."/>
            <person name="Lu M."/>
            <person name="Kyrpides N."/>
            <person name="Mavromatis K."/>
            <person name="Ivanova N."/>
            <person name="Brettin T."/>
            <person name="Detter J.C."/>
            <person name="Han C."/>
            <person name="Larimer F."/>
            <person name="Land M."/>
            <person name="Hauser L."/>
            <person name="Markowitz V."/>
            <person name="Cheng J.-F."/>
            <person name="Hugenholtz P."/>
            <person name="Woyke T."/>
            <person name="Wu D."/>
            <person name="Pukall R."/>
            <person name="Steenblock K."/>
            <person name="Brambilla E."/>
            <person name="Klenk H.-P."/>
            <person name="Eisen J.A."/>
        </authorList>
    </citation>
    <scope>NUCLEOTIDE SEQUENCE [LARGE SCALE GENOMIC DNA]</scope>
    <source>
        <strain evidence="2">DSM 19664 / LMG 22246 / CIP 109416 / KR-200</strain>
        <plasmid evidence="2">Plasmid pDEIPE01</plasmid>
    </source>
</reference>
<dbReference type="KEGG" id="dpd:Deipe_4165"/>
<dbReference type="HOGENOM" id="CLU_592802_0_0_0"/>
<keyword evidence="1" id="KW-0614">Plasmid</keyword>
<geneLocation type="plasmid" evidence="1 2">
    <name>pDEIPE01</name>
</geneLocation>
<dbReference type="Proteomes" id="UP000010467">
    <property type="component" value="Plasmid pDEIPE01"/>
</dbReference>
<dbReference type="PATRIC" id="fig|937777.3.peg.4192"/>
<dbReference type="InterPro" id="IPR043502">
    <property type="entry name" value="DNA/RNA_pol_sf"/>
</dbReference>
<name>L0A8P8_DEIPD</name>
<organism evidence="1 2">
    <name type="scientific">Deinococcus peraridilitoris (strain DSM 19664 / LMG 22246 / CIP 109416 / KR-200)</name>
    <dbReference type="NCBI Taxonomy" id="937777"/>
    <lineage>
        <taxon>Bacteria</taxon>
        <taxon>Thermotogati</taxon>
        <taxon>Deinococcota</taxon>
        <taxon>Deinococci</taxon>
        <taxon>Deinococcales</taxon>
        <taxon>Deinococcaceae</taxon>
        <taxon>Deinococcus</taxon>
    </lineage>
</organism>
<evidence type="ECO:0000313" key="1">
    <source>
        <dbReference type="EMBL" id="AFZ69532.1"/>
    </source>
</evidence>
<sequence>MIGMFDPSLIRPQRAVVSRAFRETLLGRMPRLRDQLAYWRPLGHVLFTPFLDEYQAERGAVIPRPLAAALEGKEKELRGGRYRSLLFLTGFVDACGLEATLSPYDHEAGRARVLTLRLEPALDAGLQQELRTPQQQLFEPVDFETGKAVGWRGVNERWRQVRQHVAVDPSHPNADGVRYLNGVSPRVYAPHRERLDAAYGVCLTLPATKVDANLRILRSLPWQFEPTYQQVRKSPRIYTIGSSLALCSGVVRRCLLHDAAQYDLENAQPAVVACLWDIPDIHALLREHGSIWPLLLRQAGLSDEHKPSVKICVYAAVFGRTRWMLRQVLAKDIGEERAERLLASPVFQSLLDARDRRMKAIKRDGGMRDAFGRFHPLEPQSRNIRTLLAYEAQSYEVKLMWPIFDLARRTDDYSIVLWLHDGFYVRSHDRSKFTRQMRRLLGAVERQAQELNIPTRLVASA</sequence>
<dbReference type="AlphaFoldDB" id="L0A8P8"/>
<accession>L0A8P8</accession>
<proteinExistence type="predicted"/>